<dbReference type="AlphaFoldDB" id="A0A7U2ENK5"/>
<reference evidence="3" key="1">
    <citation type="journal article" date="2021" name="BMC Genomics">
        <title>Chromosome-level genome assembly and manually-curated proteome of model necrotroph Parastagonospora nodorum Sn15 reveals a genome-wide trove of candidate effector homologs, and redundancy of virulence-related functions within an accessory chromosome.</title>
        <authorList>
            <person name="Bertazzoni S."/>
            <person name="Jones D.A.B."/>
            <person name="Phan H.T."/>
            <person name="Tan K.-C."/>
            <person name="Hane J.K."/>
        </authorList>
    </citation>
    <scope>NUCLEOTIDE SEQUENCE [LARGE SCALE GENOMIC DNA]</scope>
    <source>
        <strain evidence="3">SN15 / ATCC MYA-4574 / FGSC 10173)</strain>
    </source>
</reference>
<dbReference type="EMBL" id="CP069023">
    <property type="protein sequence ID" value="QRC90146.1"/>
    <property type="molecule type" value="Genomic_DNA"/>
</dbReference>
<evidence type="ECO:0000313" key="3">
    <source>
        <dbReference type="Proteomes" id="UP000663193"/>
    </source>
</evidence>
<sequence length="101" mass="12436">FSWCRRFRSSSMLKSGGSRLAQRRRRRRLKTLQRHRQLHLNLLHRAVLFPRLSHQTSASHRQSRHRVCYPFPTSTSVVFPHPCRRFRLPWWRKRRPRTLLV</sequence>
<evidence type="ECO:0000313" key="2">
    <source>
        <dbReference type="EMBL" id="QRC90146.1"/>
    </source>
</evidence>
<feature type="region of interest" description="Disordered" evidence="1">
    <location>
        <begin position="1"/>
        <end position="24"/>
    </location>
</feature>
<dbReference type="Proteomes" id="UP000663193">
    <property type="component" value="Chromosome 1"/>
</dbReference>
<proteinExistence type="predicted"/>
<evidence type="ECO:0000256" key="1">
    <source>
        <dbReference type="SAM" id="MobiDB-lite"/>
    </source>
</evidence>
<organism evidence="2 3">
    <name type="scientific">Phaeosphaeria nodorum (strain SN15 / ATCC MYA-4574 / FGSC 10173)</name>
    <name type="common">Glume blotch fungus</name>
    <name type="synonym">Parastagonospora nodorum</name>
    <dbReference type="NCBI Taxonomy" id="321614"/>
    <lineage>
        <taxon>Eukaryota</taxon>
        <taxon>Fungi</taxon>
        <taxon>Dikarya</taxon>
        <taxon>Ascomycota</taxon>
        <taxon>Pezizomycotina</taxon>
        <taxon>Dothideomycetes</taxon>
        <taxon>Pleosporomycetidae</taxon>
        <taxon>Pleosporales</taxon>
        <taxon>Pleosporineae</taxon>
        <taxon>Phaeosphaeriaceae</taxon>
        <taxon>Parastagonospora</taxon>
    </lineage>
</organism>
<protein>
    <submittedName>
        <fullName evidence="2">Uncharacterized protein</fullName>
    </submittedName>
</protein>
<gene>
    <name evidence="2" type="ORF">JI435_400270</name>
</gene>
<keyword evidence="3" id="KW-1185">Reference proteome</keyword>
<dbReference type="VEuPathDB" id="FungiDB:JI435_400270"/>
<name>A0A7U2ENK5_PHANO</name>
<accession>A0A7U2ENK5</accession>
<feature type="non-terminal residue" evidence="2">
    <location>
        <position position="1"/>
    </location>
</feature>